<evidence type="ECO:0000256" key="6">
    <source>
        <dbReference type="SAM" id="Phobius"/>
    </source>
</evidence>
<protein>
    <submittedName>
        <fullName evidence="7">Spore germination protein B1</fullName>
    </submittedName>
</protein>
<dbReference type="InterPro" id="IPR050768">
    <property type="entry name" value="UPF0353/GerABKA_families"/>
</dbReference>
<keyword evidence="3 4" id="KW-0472">Membrane</keyword>
<feature type="transmembrane region" description="Helical" evidence="6">
    <location>
        <begin position="418"/>
        <end position="443"/>
    </location>
</feature>
<evidence type="ECO:0000256" key="2">
    <source>
        <dbReference type="ARBA" id="ARBA00005278"/>
    </source>
</evidence>
<evidence type="ECO:0000313" key="8">
    <source>
        <dbReference type="Proteomes" id="UP000838308"/>
    </source>
</evidence>
<feature type="transmembrane region" description="Helical" evidence="6">
    <location>
        <begin position="387"/>
        <end position="406"/>
    </location>
</feature>
<keyword evidence="6" id="KW-0812">Transmembrane</keyword>
<keyword evidence="8" id="KW-1185">Reference proteome</keyword>
<name>A0ABN8KQN6_9BACI</name>
<feature type="region of interest" description="Disordered" evidence="5">
    <location>
        <begin position="485"/>
        <end position="508"/>
    </location>
</feature>
<reference evidence="7" key="1">
    <citation type="submission" date="2022-04" db="EMBL/GenBank/DDBJ databases">
        <authorList>
            <person name="Criscuolo A."/>
        </authorList>
    </citation>
    <scope>NUCLEOTIDE SEQUENCE</scope>
    <source>
        <strain evidence="7">CIP111895</strain>
    </source>
</reference>
<gene>
    <name evidence="7" type="primary">gerBA_5</name>
    <name evidence="7" type="ORF">BACCIP111895_03255</name>
</gene>
<accession>A0ABN8KQN6</accession>
<evidence type="ECO:0000256" key="3">
    <source>
        <dbReference type="ARBA" id="ARBA00023136"/>
    </source>
</evidence>
<dbReference type="RefSeq" id="WP_248736337.1">
    <property type="nucleotide sequence ID" value="NZ_CALBWS010000023.1"/>
</dbReference>
<feature type="transmembrane region" description="Helical" evidence="6">
    <location>
        <begin position="295"/>
        <end position="317"/>
    </location>
</feature>
<keyword evidence="6" id="KW-1133">Transmembrane helix</keyword>
<dbReference type="PIRSF" id="PIRSF005690">
    <property type="entry name" value="GerBA"/>
    <property type="match status" value="1"/>
</dbReference>
<dbReference type="InterPro" id="IPR004995">
    <property type="entry name" value="Spore_Ger"/>
</dbReference>
<evidence type="ECO:0000256" key="1">
    <source>
        <dbReference type="ARBA" id="ARBA00004141"/>
    </source>
</evidence>
<organism evidence="7 8">
    <name type="scientific">Neobacillus rhizosphaerae</name>
    <dbReference type="NCBI Taxonomy" id="2880965"/>
    <lineage>
        <taxon>Bacteria</taxon>
        <taxon>Bacillati</taxon>
        <taxon>Bacillota</taxon>
        <taxon>Bacilli</taxon>
        <taxon>Bacillales</taxon>
        <taxon>Bacillaceae</taxon>
        <taxon>Neobacillus</taxon>
    </lineage>
</organism>
<comment type="caution">
    <text evidence="7">The sequence shown here is derived from an EMBL/GenBank/DDBJ whole genome shotgun (WGS) entry which is preliminary data.</text>
</comment>
<evidence type="ECO:0000256" key="5">
    <source>
        <dbReference type="SAM" id="MobiDB-lite"/>
    </source>
</evidence>
<dbReference type="EMBL" id="CALBWS010000023">
    <property type="protein sequence ID" value="CAH2716071.1"/>
    <property type="molecule type" value="Genomic_DNA"/>
</dbReference>
<dbReference type="PANTHER" id="PTHR22550">
    <property type="entry name" value="SPORE GERMINATION PROTEIN"/>
    <property type="match status" value="1"/>
</dbReference>
<proteinExistence type="inferred from homology"/>
<dbReference type="Pfam" id="PF03323">
    <property type="entry name" value="GerA"/>
    <property type="match status" value="1"/>
</dbReference>
<sequence length="508" mass="58094">MRYLLRKIFSNKQTEERPHMKMNVFSSLDKNLEFIENQLFHSSDLKWRSIRFNHLEGLIVFFESITDQQRIQNEIIQPIEEKREGNVDKVITSLEITKKSDLCEVPHALIQGKCVLLFEGTVEVYVVDVTAVNKRSILEPENETVIRGAHDGFIEHLMTNLFLVRKRLMNPNLVVRYYQIGKATNTKLALLYMQDLANPDLVKEVDHRINSISMDTIFSPGFIAEFIEDNPYSLFPQILYTERPDRVVAHLMEGRVTILSDGDPSALILPVTFFSFYQSPDDYHRKWLVGSFIRLLRLMSFIIASIIPALYIAIIGFHPEILPENLIFSVKSSIDRVPFPPIVEALIMQITLEVLREAGVRLPSRVGQTIGIVGGLVIGESVVRAGLISYPMVIVIALTAISSFVAPSNEISLSTRLLGFPLMILSAMFGLIGIMFGLLFILIHLCKLESFGTAYFAPIMPLRMKDLKDTFIRFPIWSLNQRPHDPHPKRLNQERNSREWEQDDPGKE</sequence>
<comment type="subcellular location">
    <subcellularLocation>
        <location evidence="4">Cell membrane</location>
    </subcellularLocation>
    <subcellularLocation>
        <location evidence="1">Membrane</location>
        <topology evidence="1">Multi-pass membrane protein</topology>
    </subcellularLocation>
</comment>
<comment type="similarity">
    <text evidence="2 4">Belongs to the GerABKA family.</text>
</comment>
<evidence type="ECO:0000313" key="7">
    <source>
        <dbReference type="EMBL" id="CAH2716071.1"/>
    </source>
</evidence>
<evidence type="ECO:0000256" key="4">
    <source>
        <dbReference type="PIRNR" id="PIRNR005690"/>
    </source>
</evidence>
<dbReference type="Proteomes" id="UP000838308">
    <property type="component" value="Unassembled WGS sequence"/>
</dbReference>
<dbReference type="PANTHER" id="PTHR22550:SF5">
    <property type="entry name" value="LEUCINE ZIPPER PROTEIN 4"/>
    <property type="match status" value="1"/>
</dbReference>